<organism evidence="1 2">
    <name type="scientific">Vibrio qinghaiensis</name>
    <dbReference type="NCBI Taxonomy" id="2025808"/>
    <lineage>
        <taxon>Bacteria</taxon>
        <taxon>Pseudomonadati</taxon>
        <taxon>Pseudomonadota</taxon>
        <taxon>Gammaproteobacteria</taxon>
        <taxon>Vibrionales</taxon>
        <taxon>Vibrionaceae</taxon>
        <taxon>Vibrio</taxon>
    </lineage>
</organism>
<evidence type="ECO:0000313" key="1">
    <source>
        <dbReference type="EMBL" id="ASU22430.1"/>
    </source>
</evidence>
<protein>
    <submittedName>
        <fullName evidence="1">Uncharacterized protein</fullName>
    </submittedName>
</protein>
<name>A0A223MXZ6_9VIBR</name>
<gene>
    <name evidence="1" type="ORF">CCZ37_07425</name>
</gene>
<evidence type="ECO:0000313" key="2">
    <source>
        <dbReference type="Proteomes" id="UP000215148"/>
    </source>
</evidence>
<sequence length="155" mass="18358">MKIYKKRYQKILHYYLSKKRLLSHEFFVLTSLTEDEIEAWFSVSRYELREKLLLLGLVVEYQALRLHPKKKEFVLLRTRLEQKLYLWSDVLGLNHIPTASSTILSGLLLLREHNKRHALILAMRLGIDVPEVSIGVQYPYRLSNFIQRVMNSSSI</sequence>
<dbReference type="KEGG" id="vqi:CCZ37_07425"/>
<proteinExistence type="predicted"/>
<reference evidence="1 2" key="1">
    <citation type="submission" date="2017-08" db="EMBL/GenBank/DDBJ databases">
        <title>The Vibrio qinghaiensis sp.-Q67 is a luminous bacteria isolated firstly from Qinghai lake, Qinghai province, China, which has been proved to be very sensitive to detect environmental and food pollutants. Therefore, complete genome analysis of V. qinghaiensis sp.-Q67 highlights the potential application of this strain on detection of hazards in the contaminated environments.</title>
        <authorList>
            <person name="Gong L."/>
        </authorList>
    </citation>
    <scope>NUCLEOTIDE SEQUENCE [LARGE SCALE GENOMIC DNA]</scope>
    <source>
        <strain evidence="1 2">Q67</strain>
    </source>
</reference>
<accession>A0A223MXZ6</accession>
<dbReference type="RefSeq" id="WP_094500189.1">
    <property type="nucleotide sequence ID" value="NZ_CAWNHI010000001.1"/>
</dbReference>
<dbReference type="EMBL" id="CP022741">
    <property type="protein sequence ID" value="ASU22430.1"/>
    <property type="molecule type" value="Genomic_DNA"/>
</dbReference>
<dbReference type="Proteomes" id="UP000215148">
    <property type="component" value="Chromosome 1"/>
</dbReference>
<dbReference type="AlphaFoldDB" id="A0A223MXZ6"/>
<keyword evidence="2" id="KW-1185">Reference proteome</keyword>